<keyword evidence="3" id="KW-1185">Reference proteome</keyword>
<name>A0A9P4J193_9PEZI</name>
<dbReference type="AlphaFoldDB" id="A0A9P4J193"/>
<reference evidence="2" key="1">
    <citation type="journal article" date="2020" name="Stud. Mycol.">
        <title>101 Dothideomycetes genomes: a test case for predicting lifestyles and emergence of pathogens.</title>
        <authorList>
            <person name="Haridas S."/>
            <person name="Albert R."/>
            <person name="Binder M."/>
            <person name="Bloem J."/>
            <person name="Labutti K."/>
            <person name="Salamov A."/>
            <person name="Andreopoulos B."/>
            <person name="Baker S."/>
            <person name="Barry K."/>
            <person name="Bills G."/>
            <person name="Bluhm B."/>
            <person name="Cannon C."/>
            <person name="Castanera R."/>
            <person name="Culley D."/>
            <person name="Daum C."/>
            <person name="Ezra D."/>
            <person name="Gonzalez J."/>
            <person name="Henrissat B."/>
            <person name="Kuo A."/>
            <person name="Liang C."/>
            <person name="Lipzen A."/>
            <person name="Lutzoni F."/>
            <person name="Magnuson J."/>
            <person name="Mondo S."/>
            <person name="Nolan M."/>
            <person name="Ohm R."/>
            <person name="Pangilinan J."/>
            <person name="Park H.-J."/>
            <person name="Ramirez L."/>
            <person name="Alfaro M."/>
            <person name="Sun H."/>
            <person name="Tritt A."/>
            <person name="Yoshinaga Y."/>
            <person name="Zwiers L.-H."/>
            <person name="Turgeon B."/>
            <person name="Goodwin S."/>
            <person name="Spatafora J."/>
            <person name="Crous P."/>
            <person name="Grigoriev I."/>
        </authorList>
    </citation>
    <scope>NUCLEOTIDE SEQUENCE</scope>
    <source>
        <strain evidence="2">CBS 260.36</strain>
    </source>
</reference>
<dbReference type="EMBL" id="ML996089">
    <property type="protein sequence ID" value="KAF2150528.1"/>
    <property type="molecule type" value="Genomic_DNA"/>
</dbReference>
<evidence type="ECO:0000313" key="3">
    <source>
        <dbReference type="Proteomes" id="UP000799439"/>
    </source>
</evidence>
<gene>
    <name evidence="2" type="ORF">K461DRAFT_295799</name>
</gene>
<dbReference type="Proteomes" id="UP000799439">
    <property type="component" value="Unassembled WGS sequence"/>
</dbReference>
<proteinExistence type="predicted"/>
<feature type="chain" id="PRO_5040187008" description="Dirigent protein" evidence="1">
    <location>
        <begin position="17"/>
        <end position="208"/>
    </location>
</feature>
<accession>A0A9P4J193</accession>
<sequence length="208" mass="22015">MQHLRILSFLAVQALAIVINKKAGTPYLDTFDDLKPGIPVIAPSPVGPYHGIVNHGASVQSAIANLTAIKPHSGNQFAVAGGVADLEQVGTLTLNPFANITRGPGVGSFDLEFFYFGFSNRDETSATIAVEGTLYVLGYDIYGKQIGPASFKFVPTSVLDAPPVRADTSIFKNLDSVIIAVEKTAVSAALAHTVLDDVYHINYPTGRG</sequence>
<evidence type="ECO:0008006" key="4">
    <source>
        <dbReference type="Google" id="ProtNLM"/>
    </source>
</evidence>
<keyword evidence="1" id="KW-0732">Signal</keyword>
<protein>
    <recommendedName>
        <fullName evidence="4">Dirigent protein</fullName>
    </recommendedName>
</protein>
<organism evidence="2 3">
    <name type="scientific">Myriangium duriaei CBS 260.36</name>
    <dbReference type="NCBI Taxonomy" id="1168546"/>
    <lineage>
        <taxon>Eukaryota</taxon>
        <taxon>Fungi</taxon>
        <taxon>Dikarya</taxon>
        <taxon>Ascomycota</taxon>
        <taxon>Pezizomycotina</taxon>
        <taxon>Dothideomycetes</taxon>
        <taxon>Dothideomycetidae</taxon>
        <taxon>Myriangiales</taxon>
        <taxon>Myriangiaceae</taxon>
        <taxon>Myriangium</taxon>
    </lineage>
</organism>
<evidence type="ECO:0000313" key="2">
    <source>
        <dbReference type="EMBL" id="KAF2150528.1"/>
    </source>
</evidence>
<feature type="signal peptide" evidence="1">
    <location>
        <begin position="1"/>
        <end position="16"/>
    </location>
</feature>
<evidence type="ECO:0000256" key="1">
    <source>
        <dbReference type="SAM" id="SignalP"/>
    </source>
</evidence>
<comment type="caution">
    <text evidence="2">The sequence shown here is derived from an EMBL/GenBank/DDBJ whole genome shotgun (WGS) entry which is preliminary data.</text>
</comment>